<dbReference type="Proteomes" id="UP000238916">
    <property type="component" value="Unassembled WGS sequence"/>
</dbReference>
<name>A0A2U3LSE1_9FIRM</name>
<organism evidence="1 2">
    <name type="scientific">Candidatus Desulfosporosinus infrequens</name>
    <dbReference type="NCBI Taxonomy" id="2043169"/>
    <lineage>
        <taxon>Bacteria</taxon>
        <taxon>Bacillati</taxon>
        <taxon>Bacillota</taxon>
        <taxon>Clostridia</taxon>
        <taxon>Eubacteriales</taxon>
        <taxon>Desulfitobacteriaceae</taxon>
        <taxon>Desulfosporosinus</taxon>
    </lineage>
</organism>
<gene>
    <name evidence="1" type="ORF">SBF1_7920002</name>
</gene>
<dbReference type="OrthoDB" id="9804743at2"/>
<sequence>MVQAQGKVLLKFDVFPEEKERIEYLCKQFGITKIEFLRRAKAIAEDQPELFQSPPPPKNSAGDP</sequence>
<evidence type="ECO:0000313" key="1">
    <source>
        <dbReference type="EMBL" id="SPF54734.1"/>
    </source>
</evidence>
<proteinExistence type="predicted"/>
<dbReference type="EMBL" id="OMOF01000770">
    <property type="protein sequence ID" value="SPF54734.1"/>
    <property type="molecule type" value="Genomic_DNA"/>
</dbReference>
<dbReference type="AlphaFoldDB" id="A0A2U3LSE1"/>
<accession>A0A2U3LSE1</accession>
<evidence type="ECO:0000313" key="2">
    <source>
        <dbReference type="Proteomes" id="UP000238916"/>
    </source>
</evidence>
<reference evidence="2" key="1">
    <citation type="submission" date="2018-02" db="EMBL/GenBank/DDBJ databases">
        <authorList>
            <person name="Hausmann B."/>
        </authorList>
    </citation>
    <scope>NUCLEOTIDE SEQUENCE [LARGE SCALE GENOMIC DNA]</scope>
    <source>
        <strain evidence="2">Peat soil MAG SbF1</strain>
    </source>
</reference>
<protein>
    <submittedName>
        <fullName evidence="1">Uncharacterized protein</fullName>
    </submittedName>
</protein>